<dbReference type="RefSeq" id="WP_107000603.1">
    <property type="nucleotide sequence ID" value="NZ_JAQDBF010000003.1"/>
</dbReference>
<accession>A0A2T3FQB0</accession>
<dbReference type="SUPFAM" id="SSF144052">
    <property type="entry name" value="Thermophilic metalloprotease-like"/>
    <property type="match status" value="1"/>
</dbReference>
<keyword evidence="2" id="KW-0645">Protease</keyword>
<keyword evidence="2" id="KW-0378">Hydrolase</keyword>
<dbReference type="PANTHER" id="PTHR34448:SF1">
    <property type="entry name" value="BLL6088 PROTEIN"/>
    <property type="match status" value="1"/>
</dbReference>
<dbReference type="Proteomes" id="UP000241048">
    <property type="component" value="Unassembled WGS sequence"/>
</dbReference>
<organism evidence="2 3">
    <name type="scientific">Clostridium fessum</name>
    <dbReference type="NCBI Taxonomy" id="2126740"/>
    <lineage>
        <taxon>Bacteria</taxon>
        <taxon>Bacillati</taxon>
        <taxon>Bacillota</taxon>
        <taxon>Clostridia</taxon>
        <taxon>Eubacteriales</taxon>
        <taxon>Clostridiaceae</taxon>
        <taxon>Clostridium</taxon>
    </lineage>
</organism>
<evidence type="ECO:0000313" key="2">
    <source>
        <dbReference type="EMBL" id="PST37477.1"/>
    </source>
</evidence>
<keyword evidence="1" id="KW-0479">Metal-binding</keyword>
<dbReference type="GeneID" id="79841726"/>
<evidence type="ECO:0000256" key="1">
    <source>
        <dbReference type="ARBA" id="ARBA00022723"/>
    </source>
</evidence>
<dbReference type="InterPro" id="IPR058739">
    <property type="entry name" value="NicX"/>
</dbReference>
<dbReference type="Pfam" id="PF26233">
    <property type="entry name" value="NicX"/>
    <property type="match status" value="1"/>
</dbReference>
<proteinExistence type="predicted"/>
<dbReference type="AlphaFoldDB" id="A0A2T3FQB0"/>
<keyword evidence="2" id="KW-0031">Aminopeptidase</keyword>
<protein>
    <submittedName>
        <fullName evidence="2">Leucyl aminopeptidase</fullName>
    </submittedName>
</protein>
<reference evidence="2 3" key="1">
    <citation type="submission" date="2018-03" db="EMBL/GenBank/DDBJ databases">
        <title>Lachnoclostridium SNUG30386 gen.nov., sp.nov., isolated from human faeces.</title>
        <authorList>
            <person name="Seo B."/>
            <person name="Jeon K."/>
            <person name="Ko G."/>
        </authorList>
    </citation>
    <scope>NUCLEOTIDE SEQUENCE [LARGE SCALE GENOMIC DNA]</scope>
    <source>
        <strain evidence="2 3">SNUG30386</strain>
    </source>
</reference>
<dbReference type="GO" id="GO:0046872">
    <property type="term" value="F:metal ion binding"/>
    <property type="evidence" value="ECO:0007669"/>
    <property type="project" value="UniProtKB-KW"/>
</dbReference>
<name>A0A2T3FQB0_9CLOT</name>
<keyword evidence="3" id="KW-1185">Reference proteome</keyword>
<dbReference type="PANTHER" id="PTHR34448">
    <property type="entry name" value="AMINOPEPTIDASE"/>
    <property type="match status" value="1"/>
</dbReference>
<evidence type="ECO:0000313" key="3">
    <source>
        <dbReference type="Proteomes" id="UP000241048"/>
    </source>
</evidence>
<sequence length="350" mass="38188">MYELELTNACYKLLHDMFDLQPGESLAITCDTESNMDVVNATAKAAFALGAKPLVLKMSTPRDCGKAGDIDMPIEPLVAAIKGCDAWVEYNNKWIFYSTAYDKIVADPEDRPRYMNLCGVNPELMVRNIGKVDNNLLTKFIMAISDFCEAGKHFVITSPNGMHLECDNEPGRAYVTADGHVRKGEIKMFPGQISWSPNFDSINGTIVVDGTITPPLGAVKNPITFTIEKGYVTKIEGEGTDAKAYAEWMKSFNDKQIYLVAHGSFGFGPNAMLNGDIVEDERVWGCTEWGFGNVGPQLVSDIPGGIPAATHSDGICLNCSVWVDGVQILDEGRVVGPTPEIVEMAHQLGH</sequence>
<gene>
    <name evidence="2" type="ORF">C7U56_06075</name>
</gene>
<dbReference type="InterPro" id="IPR052170">
    <property type="entry name" value="M29_Exopeptidase"/>
</dbReference>
<comment type="caution">
    <text evidence="2">The sequence shown here is derived from an EMBL/GenBank/DDBJ whole genome shotgun (WGS) entry which is preliminary data.</text>
</comment>
<dbReference type="EMBL" id="PYLO01000002">
    <property type="protein sequence ID" value="PST37477.1"/>
    <property type="molecule type" value="Genomic_DNA"/>
</dbReference>
<dbReference type="GO" id="GO:0004177">
    <property type="term" value="F:aminopeptidase activity"/>
    <property type="evidence" value="ECO:0007669"/>
    <property type="project" value="UniProtKB-KW"/>
</dbReference>